<feature type="transmembrane region" description="Helical" evidence="5">
    <location>
        <begin position="377"/>
        <end position="398"/>
    </location>
</feature>
<dbReference type="GO" id="GO:0016020">
    <property type="term" value="C:membrane"/>
    <property type="evidence" value="ECO:0007669"/>
    <property type="project" value="UniProtKB-SubCell"/>
</dbReference>
<feature type="transmembrane region" description="Helical" evidence="5">
    <location>
        <begin position="130"/>
        <end position="147"/>
    </location>
</feature>
<sequence>MPTVNFRVLLPKYGINLTSFFIPDLKTILVGFYFFSSAIFSYWQESETRVFFYSSALLVLFYIPHFIKKIHPVIEINQYLKTYYIFFILCGISYIYLPSSDTDTHAIISLMKITVITFIVSNFIKSRNELLFVFFIISCSSLVLYNINQEQILVSRYLTSMNYRGGAARLAGTIGNANEMAMISIVSIWASLCLYCVFRSKLKYLILFNIVPSMVIIFMSGSRKGLLSVVFLFLMVYYFHIRHTIKKDIIHKVLITSFFVMLFSLTIVSIARSPFGDRLMNLVKLNYTSDSDVERIGFAKSAVLMFAESPFCGKGFNQFRHLSHIYGSKEGSYAHSTFFELLADNGFIGVCLYFGTFLMILIGIKRTLAIDQSKEDAVVLKFGIILIILVLFYNFFAVMYGHKLFWPLLAAYAGYISRLNKFS</sequence>
<dbReference type="AlphaFoldDB" id="A0A1F7EZY6"/>
<keyword evidence="4 5" id="KW-0472">Membrane</keyword>
<dbReference type="Pfam" id="PF04932">
    <property type="entry name" value="Wzy_C"/>
    <property type="match status" value="1"/>
</dbReference>
<dbReference type="PANTHER" id="PTHR37422">
    <property type="entry name" value="TEICHURONIC ACID BIOSYNTHESIS PROTEIN TUAE"/>
    <property type="match status" value="1"/>
</dbReference>
<keyword evidence="2 5" id="KW-0812">Transmembrane</keyword>
<accession>A0A1F7EZY6</accession>
<evidence type="ECO:0000256" key="2">
    <source>
        <dbReference type="ARBA" id="ARBA00022692"/>
    </source>
</evidence>
<organism evidence="7 8">
    <name type="scientific">Candidatus Raymondbacteria bacterium RIFOXYD12_FULL_49_13</name>
    <dbReference type="NCBI Taxonomy" id="1817890"/>
    <lineage>
        <taxon>Bacteria</taxon>
        <taxon>Raymondiibacteriota</taxon>
    </lineage>
</organism>
<dbReference type="EMBL" id="MFYX01000157">
    <property type="protein sequence ID" value="OGJ99953.1"/>
    <property type="molecule type" value="Genomic_DNA"/>
</dbReference>
<protein>
    <recommendedName>
        <fullName evidence="6">O-antigen ligase-related domain-containing protein</fullName>
    </recommendedName>
</protein>
<dbReference type="InterPro" id="IPR007016">
    <property type="entry name" value="O-antigen_ligase-rel_domated"/>
</dbReference>
<evidence type="ECO:0000313" key="8">
    <source>
        <dbReference type="Proteomes" id="UP000179243"/>
    </source>
</evidence>
<evidence type="ECO:0000256" key="3">
    <source>
        <dbReference type="ARBA" id="ARBA00022989"/>
    </source>
</evidence>
<evidence type="ECO:0000256" key="5">
    <source>
        <dbReference type="SAM" id="Phobius"/>
    </source>
</evidence>
<feature type="transmembrane region" description="Helical" evidence="5">
    <location>
        <begin position="225"/>
        <end position="241"/>
    </location>
</feature>
<evidence type="ECO:0000256" key="1">
    <source>
        <dbReference type="ARBA" id="ARBA00004141"/>
    </source>
</evidence>
<feature type="transmembrane region" description="Helical" evidence="5">
    <location>
        <begin position="180"/>
        <end position="197"/>
    </location>
</feature>
<dbReference type="InterPro" id="IPR051533">
    <property type="entry name" value="WaaL-like"/>
</dbReference>
<evidence type="ECO:0000256" key="4">
    <source>
        <dbReference type="ARBA" id="ARBA00023136"/>
    </source>
</evidence>
<gene>
    <name evidence="7" type="ORF">A2519_00425</name>
</gene>
<feature type="domain" description="O-antigen ligase-related" evidence="6">
    <location>
        <begin position="210"/>
        <end position="354"/>
    </location>
</feature>
<feature type="transmembrane region" description="Helical" evidence="5">
    <location>
        <begin position="50"/>
        <end position="67"/>
    </location>
</feature>
<name>A0A1F7EZY6_UNCRA</name>
<feature type="transmembrane region" description="Helical" evidence="5">
    <location>
        <begin position="346"/>
        <end position="365"/>
    </location>
</feature>
<feature type="transmembrane region" description="Helical" evidence="5">
    <location>
        <begin position="204"/>
        <end position="219"/>
    </location>
</feature>
<proteinExistence type="predicted"/>
<reference evidence="7 8" key="1">
    <citation type="journal article" date="2016" name="Nat. Commun.">
        <title>Thousands of microbial genomes shed light on interconnected biogeochemical processes in an aquifer system.</title>
        <authorList>
            <person name="Anantharaman K."/>
            <person name="Brown C.T."/>
            <person name="Hug L.A."/>
            <person name="Sharon I."/>
            <person name="Castelle C.J."/>
            <person name="Probst A.J."/>
            <person name="Thomas B.C."/>
            <person name="Singh A."/>
            <person name="Wilkins M.J."/>
            <person name="Karaoz U."/>
            <person name="Brodie E.L."/>
            <person name="Williams K.H."/>
            <person name="Hubbard S.S."/>
            <person name="Banfield J.F."/>
        </authorList>
    </citation>
    <scope>NUCLEOTIDE SEQUENCE [LARGE SCALE GENOMIC DNA]</scope>
</reference>
<keyword evidence="3 5" id="KW-1133">Transmembrane helix</keyword>
<comment type="caution">
    <text evidence="7">The sequence shown here is derived from an EMBL/GenBank/DDBJ whole genome shotgun (WGS) entry which is preliminary data.</text>
</comment>
<dbReference type="PANTHER" id="PTHR37422:SF13">
    <property type="entry name" value="LIPOPOLYSACCHARIDE BIOSYNTHESIS PROTEIN PA4999-RELATED"/>
    <property type="match status" value="1"/>
</dbReference>
<feature type="transmembrane region" description="Helical" evidence="5">
    <location>
        <begin position="253"/>
        <end position="271"/>
    </location>
</feature>
<feature type="transmembrane region" description="Helical" evidence="5">
    <location>
        <begin position="79"/>
        <end position="98"/>
    </location>
</feature>
<evidence type="ECO:0000259" key="6">
    <source>
        <dbReference type="Pfam" id="PF04932"/>
    </source>
</evidence>
<dbReference type="Proteomes" id="UP000179243">
    <property type="component" value="Unassembled WGS sequence"/>
</dbReference>
<feature type="transmembrane region" description="Helical" evidence="5">
    <location>
        <begin position="104"/>
        <end position="123"/>
    </location>
</feature>
<comment type="subcellular location">
    <subcellularLocation>
        <location evidence="1">Membrane</location>
        <topology evidence="1">Multi-pass membrane protein</topology>
    </subcellularLocation>
</comment>
<feature type="transmembrane region" description="Helical" evidence="5">
    <location>
        <begin position="21"/>
        <end position="44"/>
    </location>
</feature>
<evidence type="ECO:0000313" key="7">
    <source>
        <dbReference type="EMBL" id="OGJ99953.1"/>
    </source>
</evidence>